<evidence type="ECO:0000313" key="2">
    <source>
        <dbReference type="Proteomes" id="UP000050794"/>
    </source>
</evidence>
<sequence length="85" mass="9693">MSQRTSSLQGPLDLYESHYQAYIDSLKSAHVPLLQAQRPPILTPKPFDDHTVVKSVSRLNQDGNELFRQLQYDVQGLFAGYCDRV</sequence>
<keyword evidence="2" id="KW-1185">Reference proteome</keyword>
<reference evidence="3" key="1">
    <citation type="submission" date="2016-06" db="UniProtKB">
        <authorList>
            <consortium name="WormBaseParasite"/>
        </authorList>
    </citation>
    <scope>IDENTIFICATION</scope>
</reference>
<evidence type="ECO:0000313" key="1">
    <source>
        <dbReference type="EMBL" id="VDM30099.1"/>
    </source>
</evidence>
<dbReference type="Proteomes" id="UP000050794">
    <property type="component" value="Unassembled WGS sequence"/>
</dbReference>
<gene>
    <name evidence="1" type="ORF">TCNE_LOCUS4382</name>
</gene>
<name>A0A183U7B2_TOXCA</name>
<dbReference type="AlphaFoldDB" id="A0A183U7B2"/>
<protein>
    <submittedName>
        <fullName evidence="1 3">Uncharacterized protein</fullName>
    </submittedName>
</protein>
<organism evidence="2 3">
    <name type="scientific">Toxocara canis</name>
    <name type="common">Canine roundworm</name>
    <dbReference type="NCBI Taxonomy" id="6265"/>
    <lineage>
        <taxon>Eukaryota</taxon>
        <taxon>Metazoa</taxon>
        <taxon>Ecdysozoa</taxon>
        <taxon>Nematoda</taxon>
        <taxon>Chromadorea</taxon>
        <taxon>Rhabditida</taxon>
        <taxon>Spirurina</taxon>
        <taxon>Ascaridomorpha</taxon>
        <taxon>Ascaridoidea</taxon>
        <taxon>Toxocaridae</taxon>
        <taxon>Toxocara</taxon>
    </lineage>
</organism>
<proteinExistence type="predicted"/>
<reference evidence="1 2" key="2">
    <citation type="submission" date="2018-11" db="EMBL/GenBank/DDBJ databases">
        <authorList>
            <consortium name="Pathogen Informatics"/>
        </authorList>
    </citation>
    <scope>NUCLEOTIDE SEQUENCE [LARGE SCALE GENOMIC DNA]</scope>
</reference>
<evidence type="ECO:0000313" key="3">
    <source>
        <dbReference type="WBParaSite" id="TCNE_0000438201-mRNA-1"/>
    </source>
</evidence>
<dbReference type="WBParaSite" id="TCNE_0000438201-mRNA-1">
    <property type="protein sequence ID" value="TCNE_0000438201-mRNA-1"/>
    <property type="gene ID" value="TCNE_0000438201"/>
</dbReference>
<accession>A0A183U7B2</accession>
<dbReference type="EMBL" id="UYWY01007292">
    <property type="protein sequence ID" value="VDM30099.1"/>
    <property type="molecule type" value="Genomic_DNA"/>
</dbReference>